<dbReference type="OMA" id="SACIMNE"/>
<dbReference type="OrthoDB" id="2197766at2759"/>
<evidence type="ECO:0000313" key="3">
    <source>
        <dbReference type="EMBL" id="EIJ87805.1"/>
    </source>
</evidence>
<dbReference type="EMBL" id="GL870880">
    <property type="protein sequence ID" value="EIJ87805.1"/>
    <property type="molecule type" value="Genomic_DNA"/>
</dbReference>
<gene>
    <name evidence="3" type="ORF">NEQG_01877</name>
</gene>
<dbReference type="Proteomes" id="UP000002872">
    <property type="component" value="Unassembled WGS sequence"/>
</dbReference>
<accession>I3EF08</accession>
<organism evidence="3 4">
    <name type="scientific">Nematocida parisii (strain ERTm3)</name>
    <name type="common">Nematode killer fungus</name>
    <dbReference type="NCBI Taxonomy" id="935791"/>
    <lineage>
        <taxon>Eukaryota</taxon>
        <taxon>Fungi</taxon>
        <taxon>Fungi incertae sedis</taxon>
        <taxon>Microsporidia</taxon>
        <taxon>Nematocida</taxon>
    </lineage>
</organism>
<evidence type="ECO:0000313" key="4">
    <source>
        <dbReference type="Proteomes" id="UP000002872"/>
    </source>
</evidence>
<proteinExistence type="predicted"/>
<feature type="compositionally biased region" description="Polar residues" evidence="1">
    <location>
        <begin position="8"/>
        <end position="24"/>
    </location>
</feature>
<protein>
    <submittedName>
        <fullName evidence="3">Uncharacterized protein</fullName>
    </submittedName>
</protein>
<reference evidence="3" key="1">
    <citation type="submission" date="2011-01" db="EMBL/GenBank/DDBJ databases">
        <title>The Genome Sequence of Nematocida parisii strain ERTm3.</title>
        <authorList>
            <consortium name="The Broad Institute Genome Sequencing Platform"/>
            <consortium name="The Broad Institute Genome Sequencing Center for Infectious Disease"/>
            <person name="Cuomo C."/>
            <person name="Troemel E."/>
            <person name="Young S.K."/>
            <person name="Zeng Q."/>
            <person name="Gargeya S."/>
            <person name="Fitzgerald M."/>
            <person name="Haas B."/>
            <person name="Abouelleil A."/>
            <person name="Alvarado L."/>
            <person name="Arachchi H.M."/>
            <person name="Berlin A."/>
            <person name="Chapman S.B."/>
            <person name="Gearin G."/>
            <person name="Goldberg J."/>
            <person name="Griggs A."/>
            <person name="Gujja S."/>
            <person name="Hansen M."/>
            <person name="Heiman D."/>
            <person name="Howarth C."/>
            <person name="Larimer J."/>
            <person name="Lui A."/>
            <person name="MacDonald P.J.P."/>
            <person name="McCowen C."/>
            <person name="Montmayeur A."/>
            <person name="Murphy C."/>
            <person name="Neiman D."/>
            <person name="Pearson M."/>
            <person name="Priest M."/>
            <person name="Roberts A."/>
            <person name="Saif S."/>
            <person name="Shea T."/>
            <person name="Sisk P."/>
            <person name="Stolte C."/>
            <person name="Sykes S."/>
            <person name="Wortman J."/>
            <person name="Nusbaum C."/>
            <person name="Birren B."/>
        </authorList>
    </citation>
    <scope>NUCLEOTIDE SEQUENCE</scope>
    <source>
        <strain evidence="3">ERTm3</strain>
    </source>
</reference>
<keyword evidence="2" id="KW-0472">Membrane</keyword>
<dbReference type="AlphaFoldDB" id="I3EF08"/>
<keyword evidence="4" id="KW-1185">Reference proteome</keyword>
<feature type="transmembrane region" description="Helical" evidence="2">
    <location>
        <begin position="392"/>
        <end position="409"/>
    </location>
</feature>
<name>I3EF08_NEMP3</name>
<evidence type="ECO:0000256" key="2">
    <source>
        <dbReference type="SAM" id="Phobius"/>
    </source>
</evidence>
<evidence type="ECO:0000256" key="1">
    <source>
        <dbReference type="SAM" id="MobiDB-lite"/>
    </source>
</evidence>
<keyword evidence="2" id="KW-0812">Transmembrane</keyword>
<sequence>MEQKELNPCNTSNAPEEPTWSTSKQYTEPKLLHSPDMSEIMSNDWNFIMENKPEISLEINTKLAISSIESIFKNEQVAALMDKYQIIRILHNALFQGLTINLHTRKPIDYVLLDDIYSMINIFTETCLLEYLYSQPDYICTQSVLNNKNKRMEIIKNIVKGENLSLFLESTSRSFKKWFSVIANSQTGCTLGYFRHSACIMNEQLFTTSYVSIIIEPTLNAFRRGLEADRYTHNKIDLFSMGEDGIYHIDKAIDLFIDNRWLLHVYYKTPEIQETFKLSEYEKQILLQLYMDLSLVSDVISEIHNLLEDDQEYTDLLCNTTVSNKLSRKTSFKQKKKLIDSSLKKFIDSSDKSDSIKNYVIGRVGQYKSLIEEKDKLTAKKQKRNKFNKNNILAALSTAMGVFAFLYKVKTRN</sequence>
<dbReference type="HOGENOM" id="CLU_665784_0_0_1"/>
<dbReference type="VEuPathDB" id="MicrosporidiaDB:NEQG_01877"/>
<keyword evidence="2" id="KW-1133">Transmembrane helix</keyword>
<feature type="region of interest" description="Disordered" evidence="1">
    <location>
        <begin position="1"/>
        <end position="24"/>
    </location>
</feature>
<dbReference type="InParanoid" id="I3EF08"/>